<dbReference type="PANTHER" id="PTHR46811">
    <property type="entry name" value="COILED-COIL-HELIX-COILED-COIL-HELIX DOMAIN-CONTAINING PROTEIN 7"/>
    <property type="match status" value="1"/>
</dbReference>
<dbReference type="InterPro" id="IPR051040">
    <property type="entry name" value="COX23"/>
</dbReference>
<dbReference type="GO" id="GO:0033108">
    <property type="term" value="P:mitochondrial respiratory chain complex assembly"/>
    <property type="evidence" value="ECO:0007669"/>
    <property type="project" value="TreeGrafter"/>
</dbReference>
<dbReference type="PANTHER" id="PTHR46811:SF1">
    <property type="entry name" value="COILED-COIL-HELIX-COILED-COIL-HELIX DOMAIN-CONTAINING PROTEIN 7"/>
    <property type="match status" value="1"/>
</dbReference>
<dbReference type="SUPFAM" id="SSF47072">
    <property type="entry name" value="Cysteine alpha-hairpin motif"/>
    <property type="match status" value="1"/>
</dbReference>
<evidence type="ECO:0000256" key="5">
    <source>
        <dbReference type="ARBA" id="ARBA00039509"/>
    </source>
</evidence>
<evidence type="ECO:0000256" key="4">
    <source>
        <dbReference type="ARBA" id="ARBA00038205"/>
    </source>
</evidence>
<keyword evidence="7" id="KW-1185">Reference proteome</keyword>
<proteinExistence type="inferred from homology"/>
<dbReference type="OrthoDB" id="9971592at2759"/>
<dbReference type="OMA" id="QELSYKC"/>
<reference evidence="6 7" key="1">
    <citation type="journal article" date="2018" name="Nat. Ecol. Evol.">
        <title>Shark genomes provide insights into elasmobranch evolution and the origin of vertebrates.</title>
        <authorList>
            <person name="Hara Y"/>
            <person name="Yamaguchi K"/>
            <person name="Onimaru K"/>
            <person name="Kadota M"/>
            <person name="Koyanagi M"/>
            <person name="Keeley SD"/>
            <person name="Tatsumi K"/>
            <person name="Tanaka K"/>
            <person name="Motone F"/>
            <person name="Kageyama Y"/>
            <person name="Nozu R"/>
            <person name="Adachi N"/>
            <person name="Nishimura O"/>
            <person name="Nakagawa R"/>
            <person name="Tanegashima C"/>
            <person name="Kiyatake I"/>
            <person name="Matsumoto R"/>
            <person name="Murakumo K"/>
            <person name="Nishida K"/>
            <person name="Terakita A"/>
            <person name="Kuratani S"/>
            <person name="Sato K"/>
            <person name="Hyodo S Kuraku.S."/>
        </authorList>
    </citation>
    <scope>NUCLEOTIDE SEQUENCE [LARGE SCALE GENOMIC DNA]</scope>
</reference>
<evidence type="ECO:0000313" key="7">
    <source>
        <dbReference type="Proteomes" id="UP000288216"/>
    </source>
</evidence>
<dbReference type="AlphaFoldDB" id="A0A401NWI7"/>
<dbReference type="InterPro" id="IPR009069">
    <property type="entry name" value="Cys_alpha_HP_mot_SF"/>
</dbReference>
<dbReference type="Proteomes" id="UP000288216">
    <property type="component" value="Unassembled WGS sequence"/>
</dbReference>
<dbReference type="PROSITE" id="PS51808">
    <property type="entry name" value="CHCH"/>
    <property type="match status" value="1"/>
</dbReference>
<dbReference type="EMBL" id="BFAA01001425">
    <property type="protein sequence ID" value="GCB65242.1"/>
    <property type="molecule type" value="Genomic_DNA"/>
</dbReference>
<keyword evidence="3" id="KW-1015">Disulfide bond</keyword>
<gene>
    <name evidence="6" type="ORF">scyTo_0004738</name>
</gene>
<comment type="subcellular location">
    <subcellularLocation>
        <location evidence="1">Mitochondrion intermembrane space</location>
    </subcellularLocation>
</comment>
<comment type="caution">
    <text evidence="6">The sequence shown here is derived from an EMBL/GenBank/DDBJ whole genome shotgun (WGS) entry which is preliminary data.</text>
</comment>
<evidence type="ECO:0000256" key="3">
    <source>
        <dbReference type="ARBA" id="ARBA00023157"/>
    </source>
</evidence>
<evidence type="ECO:0000313" key="6">
    <source>
        <dbReference type="EMBL" id="GCB65242.1"/>
    </source>
</evidence>
<organism evidence="6 7">
    <name type="scientific">Scyliorhinus torazame</name>
    <name type="common">Cloudy catshark</name>
    <name type="synonym">Catulus torazame</name>
    <dbReference type="NCBI Taxonomy" id="75743"/>
    <lineage>
        <taxon>Eukaryota</taxon>
        <taxon>Metazoa</taxon>
        <taxon>Chordata</taxon>
        <taxon>Craniata</taxon>
        <taxon>Vertebrata</taxon>
        <taxon>Chondrichthyes</taxon>
        <taxon>Elasmobranchii</taxon>
        <taxon>Galeomorphii</taxon>
        <taxon>Galeoidea</taxon>
        <taxon>Carcharhiniformes</taxon>
        <taxon>Scyliorhinidae</taxon>
        <taxon>Scyliorhinus</taxon>
    </lineage>
</organism>
<keyword evidence="2" id="KW-0496">Mitochondrion</keyword>
<evidence type="ECO:0000256" key="2">
    <source>
        <dbReference type="ARBA" id="ARBA00023128"/>
    </source>
</evidence>
<comment type="similarity">
    <text evidence="4">Belongs to the CHCHD7 family.</text>
</comment>
<sequence length="85" mass="10502">MPRNVRKLRDEDVNPCLEEMDASRMCLEANDYNRDMCTQYFLRYKMCRKFWNNIMIQRRRNGISPNMPTAKDRKEILEEYKEKPY</sequence>
<dbReference type="GO" id="GO:0005758">
    <property type="term" value="C:mitochondrial intermembrane space"/>
    <property type="evidence" value="ECO:0007669"/>
    <property type="project" value="UniProtKB-SubCell"/>
</dbReference>
<protein>
    <recommendedName>
        <fullName evidence="5">Coiled-coil-helix-coiled-coil-helix domain-containing protein 7</fullName>
    </recommendedName>
</protein>
<dbReference type="STRING" id="75743.A0A401NWI7"/>
<evidence type="ECO:0000256" key="1">
    <source>
        <dbReference type="ARBA" id="ARBA00004569"/>
    </source>
</evidence>
<accession>A0A401NWI7</accession>
<name>A0A401NWI7_SCYTO</name>